<evidence type="ECO:0000259" key="1">
    <source>
        <dbReference type="Pfam" id="PF13640"/>
    </source>
</evidence>
<dbReference type="InterPro" id="IPR044862">
    <property type="entry name" value="Pro_4_hyd_alph_FE2OG_OXY"/>
</dbReference>
<feature type="domain" description="Prolyl 4-hydroxylase alpha subunit Fe(2+) 2OG dioxygenase" evidence="1">
    <location>
        <begin position="126"/>
        <end position="225"/>
    </location>
</feature>
<proteinExistence type="predicted"/>
<dbReference type="Pfam" id="PF13640">
    <property type="entry name" value="2OG-FeII_Oxy_3"/>
    <property type="match status" value="1"/>
</dbReference>
<dbReference type="Gene3D" id="2.60.120.620">
    <property type="entry name" value="q2cbj1_9rhob like domain"/>
    <property type="match status" value="1"/>
</dbReference>
<dbReference type="InterPro" id="IPR051842">
    <property type="entry name" value="uS12_prolyl_hydroxylase"/>
</dbReference>
<sequence>METTVITKQLNPTGIFDDSKYAKLALDNREKYQTANPFPHIALDNFIDEPLAKALAAEIPKPGDISWVATDNAGNRRRYQHDERKFTPLVRMMLREMNSRQFLLFLETLTGIENLIPDPYFIGGGVHSSGTGDFLNVHADFNWHHKLHAHRRINALLYLNENWQESWHGGLEFWNTEMTQAVKTYSPIINRLIVFNTTQNSNHGVPTPLACPEDVRRITLNLYYYTTKREDELADPHFTKYKTINSPFAMGLGEDYRKSGEE</sequence>
<dbReference type="Proteomes" id="UP000480178">
    <property type="component" value="Chromosome"/>
</dbReference>
<organism evidence="2 3">
    <name type="scientific">Rhodocytophaga rosea</name>
    <dbReference type="NCBI Taxonomy" id="2704465"/>
    <lineage>
        <taxon>Bacteria</taxon>
        <taxon>Pseudomonadati</taxon>
        <taxon>Bacteroidota</taxon>
        <taxon>Cytophagia</taxon>
        <taxon>Cytophagales</taxon>
        <taxon>Rhodocytophagaceae</taxon>
        <taxon>Rhodocytophaga</taxon>
    </lineage>
</organism>
<evidence type="ECO:0000313" key="2">
    <source>
        <dbReference type="EMBL" id="QHT70207.1"/>
    </source>
</evidence>
<dbReference type="KEGG" id="rhoz:GXP67_27955"/>
<accession>A0A6C0GQJ6</accession>
<dbReference type="PANTHER" id="PTHR12117:SF0">
    <property type="entry name" value="PROLYL 3-HYDROXYLASE OGFOD1"/>
    <property type="match status" value="1"/>
</dbReference>
<dbReference type="PANTHER" id="PTHR12117">
    <property type="entry name" value="HISTONE ACETYLTRANSFERASE COMPLEX"/>
    <property type="match status" value="1"/>
</dbReference>
<keyword evidence="3" id="KW-1185">Reference proteome</keyword>
<reference evidence="2 3" key="1">
    <citation type="submission" date="2020-01" db="EMBL/GenBank/DDBJ databases">
        <authorList>
            <person name="Kim M.K."/>
        </authorList>
    </citation>
    <scope>NUCLEOTIDE SEQUENCE [LARGE SCALE GENOMIC DNA]</scope>
    <source>
        <strain evidence="2 3">172606-1</strain>
    </source>
</reference>
<dbReference type="EMBL" id="CP048222">
    <property type="protein sequence ID" value="QHT70207.1"/>
    <property type="molecule type" value="Genomic_DNA"/>
</dbReference>
<dbReference type="AlphaFoldDB" id="A0A6C0GQJ6"/>
<gene>
    <name evidence="2" type="ORF">GXP67_27955</name>
</gene>
<name>A0A6C0GQJ6_9BACT</name>
<protein>
    <submittedName>
        <fullName evidence="2">2OG-Fe(II) oxygenase</fullName>
    </submittedName>
</protein>
<dbReference type="RefSeq" id="WP_162446189.1">
    <property type="nucleotide sequence ID" value="NZ_CP048222.1"/>
</dbReference>
<evidence type="ECO:0000313" key="3">
    <source>
        <dbReference type="Proteomes" id="UP000480178"/>
    </source>
</evidence>